<dbReference type="FunFam" id="1.20.1050.10:FF:000030">
    <property type="entry name" value="Glutathione S-transferase S1"/>
    <property type="match status" value="1"/>
</dbReference>
<dbReference type="GO" id="GO:0004364">
    <property type="term" value="F:glutathione transferase activity"/>
    <property type="evidence" value="ECO:0007669"/>
    <property type="project" value="TreeGrafter"/>
</dbReference>
<dbReference type="InterPro" id="IPR040079">
    <property type="entry name" value="Glutathione_S-Trfase"/>
</dbReference>
<dbReference type="GO" id="GO:0005212">
    <property type="term" value="F:structural constituent of eye lens"/>
    <property type="evidence" value="ECO:0007669"/>
    <property type="project" value="UniProtKB-KW"/>
</dbReference>
<dbReference type="EMBL" id="CAIIXF020000003">
    <property type="protein sequence ID" value="CAH1778726.1"/>
    <property type="molecule type" value="Genomic_DNA"/>
</dbReference>
<protein>
    <submittedName>
        <fullName evidence="3">Uncharacterized protein</fullName>
    </submittedName>
</protein>
<comment type="similarity">
    <text evidence="1">Belongs to the GST superfamily.</text>
</comment>
<comment type="caution">
    <text evidence="3">The sequence shown here is derived from an EMBL/GenBank/DDBJ whole genome shotgun (WGS) entry which is preliminary data.</text>
</comment>
<dbReference type="InterPro" id="IPR036282">
    <property type="entry name" value="Glutathione-S-Trfase_C_sf"/>
</dbReference>
<dbReference type="FunFam" id="3.40.30.10:FF:000258">
    <property type="entry name" value="Glutathione S-transferase"/>
    <property type="match status" value="1"/>
</dbReference>
<dbReference type="GO" id="GO:0006749">
    <property type="term" value="P:glutathione metabolic process"/>
    <property type="evidence" value="ECO:0007669"/>
    <property type="project" value="TreeGrafter"/>
</dbReference>
<dbReference type="PANTHER" id="PTHR11571">
    <property type="entry name" value="GLUTATHIONE S-TRANSFERASE"/>
    <property type="match status" value="1"/>
</dbReference>
<dbReference type="InterPro" id="IPR004046">
    <property type="entry name" value="GST_C"/>
</dbReference>
<evidence type="ECO:0000256" key="1">
    <source>
        <dbReference type="ARBA" id="ARBA00007409"/>
    </source>
</evidence>
<dbReference type="CDD" id="cd03039">
    <property type="entry name" value="GST_N_Sigma_like"/>
    <property type="match status" value="1"/>
</dbReference>
<dbReference type="Proteomes" id="UP000749559">
    <property type="component" value="Unassembled WGS sequence"/>
</dbReference>
<dbReference type="OrthoDB" id="414243at2759"/>
<dbReference type="SFLD" id="SFLDS00019">
    <property type="entry name" value="Glutathione_Transferase_(cytos"/>
    <property type="match status" value="1"/>
</dbReference>
<dbReference type="SUPFAM" id="SSF52833">
    <property type="entry name" value="Thioredoxin-like"/>
    <property type="match status" value="1"/>
</dbReference>
<dbReference type="PANTHER" id="PTHR11571:SF150">
    <property type="entry name" value="GLUTATHIONE S-TRANSFERASE"/>
    <property type="match status" value="1"/>
</dbReference>
<accession>A0A8J1UUG6</accession>
<dbReference type="SFLD" id="SFLDG00363">
    <property type="entry name" value="AMPS_(cytGST):_Alpha-__Mu-__Pi"/>
    <property type="match status" value="1"/>
</dbReference>
<name>A0A8J1UUG6_OWEFU</name>
<keyword evidence="2" id="KW-0273">Eye lens protein</keyword>
<dbReference type="Gene3D" id="1.20.1050.10">
    <property type="match status" value="1"/>
</dbReference>
<evidence type="ECO:0000256" key="2">
    <source>
        <dbReference type="ARBA" id="ARBA00022613"/>
    </source>
</evidence>
<dbReference type="Pfam" id="PF02798">
    <property type="entry name" value="GST_N"/>
    <property type="match status" value="1"/>
</dbReference>
<organism evidence="3 4">
    <name type="scientific">Owenia fusiformis</name>
    <name type="common">Polychaete worm</name>
    <dbReference type="NCBI Taxonomy" id="6347"/>
    <lineage>
        <taxon>Eukaryota</taxon>
        <taxon>Metazoa</taxon>
        <taxon>Spiralia</taxon>
        <taxon>Lophotrochozoa</taxon>
        <taxon>Annelida</taxon>
        <taxon>Polychaeta</taxon>
        <taxon>Sedentaria</taxon>
        <taxon>Canalipalpata</taxon>
        <taxon>Sabellida</taxon>
        <taxon>Oweniida</taxon>
        <taxon>Oweniidae</taxon>
        <taxon>Owenia</taxon>
    </lineage>
</organism>
<keyword evidence="4" id="KW-1185">Reference proteome</keyword>
<dbReference type="SUPFAM" id="SSF47616">
    <property type="entry name" value="GST C-terminal domain-like"/>
    <property type="match status" value="1"/>
</dbReference>
<dbReference type="AlphaFoldDB" id="A0A8J1UUG6"/>
<dbReference type="SFLD" id="SFLDG01205">
    <property type="entry name" value="AMPS.1"/>
    <property type="match status" value="1"/>
</dbReference>
<dbReference type="InterPro" id="IPR010987">
    <property type="entry name" value="Glutathione-S-Trfase_C-like"/>
</dbReference>
<dbReference type="Gene3D" id="3.40.30.10">
    <property type="entry name" value="Glutaredoxin"/>
    <property type="match status" value="1"/>
</dbReference>
<dbReference type="InterPro" id="IPR050213">
    <property type="entry name" value="GST_superfamily"/>
</dbReference>
<dbReference type="PROSITE" id="PS50404">
    <property type="entry name" value="GST_NTER"/>
    <property type="match status" value="1"/>
</dbReference>
<evidence type="ECO:0000313" key="4">
    <source>
        <dbReference type="Proteomes" id="UP000749559"/>
    </source>
</evidence>
<sequence>MPNYKLTYFNARGRAEAARLIFKQGGVEFDDVRIDGEAWGAMKGTGVAPYGQLPILEVDGKVLGQSVAIARFAARETGMLGENSFDMAVADSVVDSVGDVSQSLYQAHFEKDDAKKAEMMKKIKSETVPNWCAAMEKLIAGDYVVGSKMTWADIGIYQLVSGLQERMQDEEEKNATKTKYPKLIQLVERVAAAPNIAKWVKERPETNM</sequence>
<dbReference type="CDD" id="cd03192">
    <property type="entry name" value="GST_C_Sigma_like"/>
    <property type="match status" value="1"/>
</dbReference>
<proteinExistence type="inferred from homology"/>
<dbReference type="InterPro" id="IPR036249">
    <property type="entry name" value="Thioredoxin-like_sf"/>
</dbReference>
<reference evidence="3" key="1">
    <citation type="submission" date="2022-03" db="EMBL/GenBank/DDBJ databases">
        <authorList>
            <person name="Martin C."/>
        </authorList>
    </citation>
    <scope>NUCLEOTIDE SEQUENCE</scope>
</reference>
<dbReference type="Pfam" id="PF14497">
    <property type="entry name" value="GST_C_3"/>
    <property type="match status" value="1"/>
</dbReference>
<evidence type="ECO:0000313" key="3">
    <source>
        <dbReference type="EMBL" id="CAH1778726.1"/>
    </source>
</evidence>
<dbReference type="PROSITE" id="PS50405">
    <property type="entry name" value="GST_CTER"/>
    <property type="match status" value="1"/>
</dbReference>
<dbReference type="InterPro" id="IPR004045">
    <property type="entry name" value="Glutathione_S-Trfase_N"/>
</dbReference>
<gene>
    <name evidence="3" type="ORF">OFUS_LOCUS5602</name>
</gene>